<dbReference type="PANTHER" id="PTHR42870">
    <property type="entry name" value="ACETYL-COA C-ACETYLTRANSFERASE"/>
    <property type="match status" value="1"/>
</dbReference>
<keyword evidence="4" id="KW-0012">Acyltransferase</keyword>
<organism evidence="4">
    <name type="scientific">uncultured marine thaumarchaeote KM3_74_C10</name>
    <dbReference type="NCBI Taxonomy" id="1456270"/>
    <lineage>
        <taxon>Archaea</taxon>
        <taxon>Nitrososphaerota</taxon>
        <taxon>environmental samples</taxon>
    </lineage>
</organism>
<evidence type="ECO:0000259" key="3">
    <source>
        <dbReference type="Pfam" id="PF22691"/>
    </source>
</evidence>
<dbReference type="InterPro" id="IPR020616">
    <property type="entry name" value="Thiolase_N"/>
</dbReference>
<reference evidence="4" key="1">
    <citation type="journal article" date="2014" name="Genome Biol. Evol.">
        <title>Pangenome evidence for extensive interdomain horizontal transfer affecting lineage core and shell genes in uncultured planktonic thaumarchaeota and euryarchaeota.</title>
        <authorList>
            <person name="Deschamps P."/>
            <person name="Zivanovic Y."/>
            <person name="Moreira D."/>
            <person name="Rodriguez-Valera F."/>
            <person name="Lopez-Garcia P."/>
        </authorList>
    </citation>
    <scope>NUCLEOTIDE SEQUENCE</scope>
</reference>
<evidence type="ECO:0000259" key="2">
    <source>
        <dbReference type="Pfam" id="PF00108"/>
    </source>
</evidence>
<feature type="domain" description="Thiolase C-terminal" evidence="3">
    <location>
        <begin position="239"/>
        <end position="381"/>
    </location>
</feature>
<dbReference type="InterPro" id="IPR002155">
    <property type="entry name" value="Thiolase"/>
</dbReference>
<dbReference type="InterPro" id="IPR055140">
    <property type="entry name" value="Thiolase_C_2"/>
</dbReference>
<dbReference type="GO" id="GO:0003985">
    <property type="term" value="F:acetyl-CoA C-acetyltransferase activity"/>
    <property type="evidence" value="ECO:0007669"/>
    <property type="project" value="UniProtKB-EC"/>
</dbReference>
<dbReference type="Pfam" id="PF22691">
    <property type="entry name" value="Thiolase_C_1"/>
    <property type="match status" value="1"/>
</dbReference>
<dbReference type="SUPFAM" id="SSF53901">
    <property type="entry name" value="Thiolase-like"/>
    <property type="match status" value="1"/>
</dbReference>
<proteinExistence type="predicted"/>
<keyword evidence="4" id="KW-0808">Transferase</keyword>
<dbReference type="EC" id="2.3.1.9" evidence="4"/>
<dbReference type="InterPro" id="IPR016039">
    <property type="entry name" value="Thiolase-like"/>
</dbReference>
<gene>
    <name evidence="4" type="primary">atoB</name>
</gene>
<protein>
    <submittedName>
        <fullName evidence="4">Acetyl-CoA acetyltransferase (AtoB)</fullName>
        <ecNumber evidence="4">2.3.1.9</ecNumber>
    </submittedName>
</protein>
<keyword evidence="1" id="KW-0414">Isoprene biosynthesis</keyword>
<evidence type="ECO:0000256" key="1">
    <source>
        <dbReference type="ARBA" id="ARBA00023229"/>
    </source>
</evidence>
<name>A0A075HML0_9ARCH</name>
<accession>A0A075HML0</accession>
<dbReference type="AlphaFoldDB" id="A0A075HML0"/>
<feature type="domain" description="Thiolase N-terminal" evidence="2">
    <location>
        <begin position="18"/>
        <end position="190"/>
    </location>
</feature>
<dbReference type="PIRSF" id="PIRSF000429">
    <property type="entry name" value="Ac-CoA_Ac_transf"/>
    <property type="match status" value="1"/>
</dbReference>
<dbReference type="Pfam" id="PF00108">
    <property type="entry name" value="Thiolase_N"/>
    <property type="match status" value="1"/>
</dbReference>
<sequence length="385" mass="40567">MRVFSAGVGFTRVGDHWTKSLVDLAEEAAVKSLKSSGITAPDFIIVGNMFSAISSRQEHLGALIADTLGLSGTPAYKVEGACASGGVALNAANALVKSGEADSVLVVGVEKMRDIEPGEVARALSMAENAEYTQFLGASFVSLNAMLTRLYLEEYSVSLESLAAFPVLAHRNAMTADHAQFRKAITPQDVARSLPVSDPVRILDCAPVGDGAAATVLVGENILPDCKSPAAELVSSSVATNRFSFYEREDMVDFSATKKACQNAIEKAGLTLSDIDFVEVHDAFSVVAALALESMGFSERGHAAVEGTSGAFDLDGKLPINTFGGLKGRGHPVGATGVYQFCEAYLQLTGQAKLNQVHNPKIGLAHNMGGIDTTTVVHLLRRMDD</sequence>
<dbReference type="PANTHER" id="PTHR42870:SF6">
    <property type="entry name" value="ACETYL-COA C-ACYLTRANSFERASE"/>
    <property type="match status" value="1"/>
</dbReference>
<dbReference type="GO" id="GO:0008299">
    <property type="term" value="P:isoprenoid biosynthetic process"/>
    <property type="evidence" value="ECO:0007669"/>
    <property type="project" value="UniProtKB-KW"/>
</dbReference>
<evidence type="ECO:0000313" key="4">
    <source>
        <dbReference type="EMBL" id="AIF16465.1"/>
    </source>
</evidence>
<dbReference type="Gene3D" id="3.40.47.10">
    <property type="match status" value="1"/>
</dbReference>
<dbReference type="EMBL" id="KF901056">
    <property type="protein sequence ID" value="AIF16465.1"/>
    <property type="molecule type" value="Genomic_DNA"/>
</dbReference>
<dbReference type="CDD" id="cd00829">
    <property type="entry name" value="SCP-x_thiolase"/>
    <property type="match status" value="1"/>
</dbReference>